<evidence type="ECO:0000313" key="9">
    <source>
        <dbReference type="EMBL" id="MQS51835.1"/>
    </source>
</evidence>
<name>A0A5P0ZFS5_9LACO</name>
<feature type="transmembrane region" description="Helical" evidence="8">
    <location>
        <begin position="163"/>
        <end position="183"/>
    </location>
</feature>
<organism evidence="9 10">
    <name type="scientific">Companilactobacillus mishanensis</name>
    <dbReference type="NCBI Taxonomy" id="2486008"/>
    <lineage>
        <taxon>Bacteria</taxon>
        <taxon>Bacillati</taxon>
        <taxon>Bacillota</taxon>
        <taxon>Bacilli</taxon>
        <taxon>Lactobacillales</taxon>
        <taxon>Lactobacillaceae</taxon>
        <taxon>Companilactobacillus</taxon>
    </lineage>
</organism>
<dbReference type="PANTHER" id="PTHR36838">
    <property type="entry name" value="AUXIN EFFLUX CARRIER FAMILY PROTEIN"/>
    <property type="match status" value="1"/>
</dbReference>
<gene>
    <name evidence="9" type="ORF">FHL02_02250</name>
</gene>
<keyword evidence="4" id="KW-1003">Cell membrane</keyword>
<evidence type="ECO:0000256" key="3">
    <source>
        <dbReference type="ARBA" id="ARBA00022448"/>
    </source>
</evidence>
<evidence type="ECO:0000256" key="8">
    <source>
        <dbReference type="SAM" id="Phobius"/>
    </source>
</evidence>
<keyword evidence="6 8" id="KW-1133">Transmembrane helix</keyword>
<keyword evidence="3" id="KW-0813">Transport</keyword>
<dbReference type="OrthoDB" id="9798064at2"/>
<dbReference type="InterPro" id="IPR004776">
    <property type="entry name" value="Mem_transp_PIN-like"/>
</dbReference>
<evidence type="ECO:0000256" key="4">
    <source>
        <dbReference type="ARBA" id="ARBA00022475"/>
    </source>
</evidence>
<comment type="similarity">
    <text evidence="2">Belongs to the auxin efflux carrier (TC 2.A.69) family.</text>
</comment>
<feature type="transmembrane region" description="Helical" evidence="8">
    <location>
        <begin position="100"/>
        <end position="120"/>
    </location>
</feature>
<dbReference type="EMBL" id="VDFM01000002">
    <property type="protein sequence ID" value="MQS51835.1"/>
    <property type="molecule type" value="Genomic_DNA"/>
</dbReference>
<dbReference type="PANTHER" id="PTHR36838:SF1">
    <property type="entry name" value="SLR1864 PROTEIN"/>
    <property type="match status" value="1"/>
</dbReference>
<feature type="transmembrane region" description="Helical" evidence="8">
    <location>
        <begin position="227"/>
        <end position="247"/>
    </location>
</feature>
<feature type="transmembrane region" description="Helical" evidence="8">
    <location>
        <begin position="36"/>
        <end position="54"/>
    </location>
</feature>
<dbReference type="Proteomes" id="UP000380386">
    <property type="component" value="Unassembled WGS sequence"/>
</dbReference>
<evidence type="ECO:0000256" key="2">
    <source>
        <dbReference type="ARBA" id="ARBA00010145"/>
    </source>
</evidence>
<feature type="transmembrane region" description="Helical" evidence="8">
    <location>
        <begin position="66"/>
        <end position="88"/>
    </location>
</feature>
<evidence type="ECO:0000256" key="1">
    <source>
        <dbReference type="ARBA" id="ARBA00004651"/>
    </source>
</evidence>
<keyword evidence="7 8" id="KW-0472">Membrane</keyword>
<dbReference type="Pfam" id="PF03547">
    <property type="entry name" value="Mem_trans"/>
    <property type="match status" value="1"/>
</dbReference>
<accession>A0A5P0ZFS5</accession>
<evidence type="ECO:0000256" key="5">
    <source>
        <dbReference type="ARBA" id="ARBA00022692"/>
    </source>
</evidence>
<comment type="caution">
    <text evidence="9">The sequence shown here is derived from an EMBL/GenBank/DDBJ whole genome shotgun (WGS) entry which is preliminary data.</text>
</comment>
<feature type="transmembrane region" description="Helical" evidence="8">
    <location>
        <begin position="285"/>
        <end position="305"/>
    </location>
</feature>
<dbReference type="InterPro" id="IPR038770">
    <property type="entry name" value="Na+/solute_symporter_sf"/>
</dbReference>
<evidence type="ECO:0000256" key="7">
    <source>
        <dbReference type="ARBA" id="ARBA00023136"/>
    </source>
</evidence>
<dbReference type="Gene3D" id="1.20.1530.20">
    <property type="match status" value="1"/>
</dbReference>
<feature type="transmembrane region" description="Helical" evidence="8">
    <location>
        <begin position="6"/>
        <end position="24"/>
    </location>
</feature>
<feature type="transmembrane region" description="Helical" evidence="8">
    <location>
        <begin position="195"/>
        <end position="215"/>
    </location>
</feature>
<reference evidence="9 10" key="1">
    <citation type="journal article" date="2019" name="Syst. Appl. Microbiol.">
        <title>Polyphasic characterization of two novel Lactobacillus spp. isolated from blown salami packages: Description of Lactobacillus halodurans sp. nov. and Lactobacillus salsicarnum sp. nov.</title>
        <authorList>
            <person name="Schuster J.A."/>
            <person name="Klingl A."/>
            <person name="Vogel R.F."/>
            <person name="Ehrmann M.A."/>
        </authorList>
    </citation>
    <scope>NUCLEOTIDE SEQUENCE [LARGE SCALE GENOMIC DNA]</scope>
    <source>
        <strain evidence="9 10">TMW 1.2118</strain>
    </source>
</reference>
<protein>
    <submittedName>
        <fullName evidence="9">AEC family transporter</fullName>
    </submittedName>
</protein>
<dbReference type="AlphaFoldDB" id="A0A5P0ZFS5"/>
<dbReference type="GO" id="GO:0055085">
    <property type="term" value="P:transmembrane transport"/>
    <property type="evidence" value="ECO:0007669"/>
    <property type="project" value="InterPro"/>
</dbReference>
<keyword evidence="5 8" id="KW-0812">Transmembrane</keyword>
<dbReference type="GO" id="GO:0005886">
    <property type="term" value="C:plasma membrane"/>
    <property type="evidence" value="ECO:0007669"/>
    <property type="project" value="UniProtKB-SubCell"/>
</dbReference>
<proteinExistence type="inferred from homology"/>
<sequence>MDLGQLTNQILLMFGLMLVGVIIGKAKLMHAQTSRDLTNILIYVIGPCLIINAFEQDFSSSRIKIFMIATVGVAIFYFIEIILSHFLFSRVKNENIRHMSIYGSIYSNAGFMGIPLISALFGPTGVFYGVVSLAVWNVFNWTHGIRLFHETKEEKEGINWKSIAFNPNIIAILIGLVLFIFSLRLPYTVNEVVKYVGSINTPLSMIVIGASFANIKIDKQMLEKNIWFSLILRNLIYPVIAIVVLKLVGVTGVAFYTTVVMSACPVAGLIVLFTLQKKQNPAPAIALMSLSTLFSLVTIPIIFALSNFKF</sequence>
<dbReference type="RefSeq" id="WP_153382021.1">
    <property type="nucleotide sequence ID" value="NZ_VDFM01000002.1"/>
</dbReference>
<comment type="subcellular location">
    <subcellularLocation>
        <location evidence="1">Cell membrane</location>
        <topology evidence="1">Multi-pass membrane protein</topology>
    </subcellularLocation>
</comment>
<evidence type="ECO:0000313" key="10">
    <source>
        <dbReference type="Proteomes" id="UP000380386"/>
    </source>
</evidence>
<feature type="transmembrane region" description="Helical" evidence="8">
    <location>
        <begin position="253"/>
        <end position="273"/>
    </location>
</feature>
<evidence type="ECO:0000256" key="6">
    <source>
        <dbReference type="ARBA" id="ARBA00022989"/>
    </source>
</evidence>